<dbReference type="EMBL" id="CP042425">
    <property type="protein sequence ID" value="QEL16343.1"/>
    <property type="molecule type" value="Genomic_DNA"/>
</dbReference>
<protein>
    <submittedName>
        <fullName evidence="1">Uncharacterized protein</fullName>
    </submittedName>
</protein>
<dbReference type="OrthoDB" id="288195at2"/>
<proteinExistence type="predicted"/>
<dbReference type="RefSeq" id="WP_149111083.1">
    <property type="nucleotide sequence ID" value="NZ_CP042425.1"/>
</dbReference>
<evidence type="ECO:0000313" key="2">
    <source>
        <dbReference type="Proteomes" id="UP000324974"/>
    </source>
</evidence>
<evidence type="ECO:0000313" key="1">
    <source>
        <dbReference type="EMBL" id="QEL16343.1"/>
    </source>
</evidence>
<organism evidence="1 2">
    <name type="scientific">Limnoglobus roseus</name>
    <dbReference type="NCBI Taxonomy" id="2598579"/>
    <lineage>
        <taxon>Bacteria</taxon>
        <taxon>Pseudomonadati</taxon>
        <taxon>Planctomycetota</taxon>
        <taxon>Planctomycetia</taxon>
        <taxon>Gemmatales</taxon>
        <taxon>Gemmataceae</taxon>
        <taxon>Limnoglobus</taxon>
    </lineage>
</organism>
<dbReference type="Proteomes" id="UP000324974">
    <property type="component" value="Chromosome"/>
</dbReference>
<accession>A0A5C1ADN1</accession>
<keyword evidence="2" id="KW-1185">Reference proteome</keyword>
<dbReference type="KEGG" id="lrs:PX52LOC_03289"/>
<name>A0A5C1ADN1_9BACT</name>
<gene>
    <name evidence="1" type="ORF">PX52LOC_03289</name>
</gene>
<dbReference type="AlphaFoldDB" id="A0A5C1ADN1"/>
<sequence>MVRITWENETLHVRRVVVRRDLPRAYTYAVRRAAERLGLPLAYPEAKPRAGDFWLACSPDRGWGDADPGAIGWVSPLDIDAGLNLLFATIEAVKLHPVP</sequence>
<reference evidence="2" key="1">
    <citation type="submission" date="2019-08" db="EMBL/GenBank/DDBJ databases">
        <title>Limnoglobus roseus gen. nov., sp. nov., a novel freshwater planctomycete with a giant genome from the family Gemmataceae.</title>
        <authorList>
            <person name="Kulichevskaya I.S."/>
            <person name="Naumoff D.G."/>
            <person name="Miroshnikov K."/>
            <person name="Ivanova A."/>
            <person name="Philippov D.A."/>
            <person name="Hakobyan A."/>
            <person name="Rijpstra I.C."/>
            <person name="Sinninghe Damste J.S."/>
            <person name="Liesack W."/>
            <person name="Dedysh S.N."/>
        </authorList>
    </citation>
    <scope>NUCLEOTIDE SEQUENCE [LARGE SCALE GENOMIC DNA]</scope>
    <source>
        <strain evidence="2">PX52</strain>
    </source>
</reference>